<feature type="chain" id="PRO_5006529265" description="Peptidyl-prolyl cis-trans isomerase" evidence="3">
    <location>
        <begin position="41"/>
        <end position="246"/>
    </location>
</feature>
<dbReference type="Proteomes" id="UP000000557">
    <property type="component" value="Chromosome"/>
</dbReference>
<dbReference type="EnsemblBacteria" id="BAC90551">
    <property type="protein sequence ID" value="BAC90551"/>
    <property type="gene ID" value="BAC90551"/>
</dbReference>
<dbReference type="PATRIC" id="fig|251221.4.peg.2650"/>
<evidence type="ECO:0000256" key="1">
    <source>
        <dbReference type="ARBA" id="ARBA00023110"/>
    </source>
</evidence>
<reference evidence="5 6" key="2">
    <citation type="journal article" date="2003" name="DNA Res.">
        <title>Complete genome structure of Gloeobacter violaceus PCC 7421, a cyanobacterium that lacks thylakoids (supplement).</title>
        <authorList>
            <person name="Nakamura Y."/>
            <person name="Kaneko T."/>
            <person name="Sato S."/>
            <person name="Mimuro M."/>
            <person name="Miyashita H."/>
            <person name="Tsuchiya T."/>
            <person name="Sasamoto S."/>
            <person name="Watanabe A."/>
            <person name="Kawashima K."/>
            <person name="Kishida Y."/>
            <person name="Kiyokawa C."/>
            <person name="Kohara M."/>
            <person name="Matsumoto M."/>
            <person name="Matsuno A."/>
            <person name="Nakazaki N."/>
            <person name="Shimpo S."/>
            <person name="Takeuchi C."/>
            <person name="Yamada M."/>
            <person name="Tabata S."/>
        </authorList>
    </citation>
    <scope>NUCLEOTIDE SEQUENCE [LARGE SCALE GENOMIC DNA]</scope>
    <source>
        <strain evidence="6">ATCC 29082 / PCC 7421</strain>
    </source>
</reference>
<evidence type="ECO:0000256" key="3">
    <source>
        <dbReference type="RuleBase" id="RU363019"/>
    </source>
</evidence>
<dbReference type="GO" id="GO:0003755">
    <property type="term" value="F:peptidyl-prolyl cis-trans isomerase activity"/>
    <property type="evidence" value="ECO:0000318"/>
    <property type="project" value="GO_Central"/>
</dbReference>
<evidence type="ECO:0000313" key="5">
    <source>
        <dbReference type="EMBL" id="BAC90551.1"/>
    </source>
</evidence>
<dbReference type="EMBL" id="BA000045">
    <property type="protein sequence ID" value="BAC90551.1"/>
    <property type="molecule type" value="Genomic_DNA"/>
</dbReference>
<comment type="similarity">
    <text evidence="3">Belongs to the cyclophilin-type PPIase family.</text>
</comment>
<proteinExistence type="inferred from homology"/>
<dbReference type="PRINTS" id="PR00153">
    <property type="entry name" value="CSAPPISMRASE"/>
</dbReference>
<reference evidence="5 6" key="1">
    <citation type="journal article" date="2003" name="DNA Res.">
        <title>Complete genome structure of Gloeobacter violaceus PCC 7421, a cyanobacterium that lacks thylakoids.</title>
        <authorList>
            <person name="Nakamura Y."/>
            <person name="Kaneko T."/>
            <person name="Sato S."/>
            <person name="Mimuro M."/>
            <person name="Miyashita H."/>
            <person name="Tsuchiya T."/>
            <person name="Sasamoto S."/>
            <person name="Watanabe A."/>
            <person name="Kawashima K."/>
            <person name="Kishida Y."/>
            <person name="Kiyokawa C."/>
            <person name="Kohara M."/>
            <person name="Matsumoto M."/>
            <person name="Matsuno A."/>
            <person name="Nakazaki N."/>
            <person name="Shimpo S."/>
            <person name="Takeuchi C."/>
            <person name="Yamada M."/>
            <person name="Tabata S."/>
        </authorList>
    </citation>
    <scope>NUCLEOTIDE SEQUENCE [LARGE SCALE GENOMIC DNA]</scope>
    <source>
        <strain evidence="6">ATCC 29082 / PCC 7421</strain>
    </source>
</reference>
<dbReference type="PANTHER" id="PTHR43246">
    <property type="entry name" value="PEPTIDYL-PROLYL CIS-TRANS ISOMERASE CYP38, CHLOROPLASTIC"/>
    <property type="match status" value="1"/>
</dbReference>
<dbReference type="OrthoDB" id="9796864at2"/>
<dbReference type="STRING" id="251221.gene:10760110"/>
<comment type="function">
    <text evidence="3">PPIases accelerate the folding of proteins. It catalyzes the cis-trans isomerization of proline imidic peptide bonds in oligopeptides.</text>
</comment>
<accession>Q7NHC7</accession>
<dbReference type="AlphaFoldDB" id="Q7NHC7"/>
<comment type="catalytic activity">
    <reaction evidence="3">
        <text>[protein]-peptidylproline (omega=180) = [protein]-peptidylproline (omega=0)</text>
        <dbReference type="Rhea" id="RHEA:16237"/>
        <dbReference type="Rhea" id="RHEA-COMP:10747"/>
        <dbReference type="Rhea" id="RHEA-COMP:10748"/>
        <dbReference type="ChEBI" id="CHEBI:83833"/>
        <dbReference type="ChEBI" id="CHEBI:83834"/>
        <dbReference type="EC" id="5.2.1.8"/>
    </reaction>
</comment>
<dbReference type="PROSITE" id="PS00170">
    <property type="entry name" value="CSA_PPIASE_1"/>
    <property type="match status" value="1"/>
</dbReference>
<sequence>MAAGGALLYHRCGGFGRVCMLRLCASALALLLVIPGLALAADPPSGPIPAAASPDRIKTLPQLTSKAYVKLDTTKGAIVLELDGPNAPVSAGNFLDLVKRKFYDGLVFHRVVPDFVIQGGDPKGNGTGGFIDPATGRERTIPLEIKPTGAKEPVYGRIVETTTPPVLTHSKGALAWARDNNPNSASSQFYIALSDNPSIRALDGRYAVFGRVVSGMEVVAAIRAGDKILKAAETSAPPAGAVPKTP</sequence>
<dbReference type="InterPro" id="IPR020892">
    <property type="entry name" value="Cyclophilin-type_PPIase_CS"/>
</dbReference>
<dbReference type="Gene3D" id="2.40.100.10">
    <property type="entry name" value="Cyclophilin-like"/>
    <property type="match status" value="1"/>
</dbReference>
<protein>
    <recommendedName>
        <fullName evidence="3">Peptidyl-prolyl cis-trans isomerase</fullName>
        <shortName evidence="3">PPIase</shortName>
        <ecNumber evidence="3">5.2.1.8</ecNumber>
    </recommendedName>
</protein>
<organism evidence="5 6">
    <name type="scientific">Gloeobacter violaceus (strain ATCC 29082 / PCC 7421)</name>
    <dbReference type="NCBI Taxonomy" id="251221"/>
    <lineage>
        <taxon>Bacteria</taxon>
        <taxon>Bacillati</taxon>
        <taxon>Cyanobacteriota</taxon>
        <taxon>Cyanophyceae</taxon>
        <taxon>Gloeobacterales</taxon>
        <taxon>Gloeobacteraceae</taxon>
        <taxon>Gloeobacter</taxon>
    </lineage>
</organism>
<evidence type="ECO:0000313" key="6">
    <source>
        <dbReference type="Proteomes" id="UP000000557"/>
    </source>
</evidence>
<dbReference type="InterPro" id="IPR002130">
    <property type="entry name" value="Cyclophilin-type_PPIase_dom"/>
</dbReference>
<dbReference type="HOGENOM" id="CLU_012062_16_4_3"/>
<feature type="domain" description="PPIase cyclophilin-type" evidence="4">
    <location>
        <begin position="76"/>
        <end position="246"/>
    </location>
</feature>
<evidence type="ECO:0000259" key="4">
    <source>
        <dbReference type="PROSITE" id="PS50072"/>
    </source>
</evidence>
<evidence type="ECO:0000256" key="2">
    <source>
        <dbReference type="ARBA" id="ARBA00023235"/>
    </source>
</evidence>
<feature type="signal peptide" evidence="3">
    <location>
        <begin position="1"/>
        <end position="40"/>
    </location>
</feature>
<name>Q7NHC7_GLOVI</name>
<dbReference type="KEGG" id="gvi:gll2610"/>
<dbReference type="InParanoid" id="Q7NHC7"/>
<dbReference type="InterPro" id="IPR029000">
    <property type="entry name" value="Cyclophilin-like_dom_sf"/>
</dbReference>
<dbReference type="GO" id="GO:0006457">
    <property type="term" value="P:protein folding"/>
    <property type="evidence" value="ECO:0007669"/>
    <property type="project" value="InterPro"/>
</dbReference>
<keyword evidence="3" id="KW-0732">Signal</keyword>
<dbReference type="eggNOG" id="COG0652">
    <property type="taxonomic scope" value="Bacteria"/>
</dbReference>
<dbReference type="PhylomeDB" id="Q7NHC7"/>
<dbReference type="Pfam" id="PF00160">
    <property type="entry name" value="Pro_isomerase"/>
    <property type="match status" value="1"/>
</dbReference>
<dbReference type="InterPro" id="IPR044665">
    <property type="entry name" value="E_coli_cyclophilin_A-like"/>
</dbReference>
<keyword evidence="6" id="KW-1185">Reference proteome</keyword>
<keyword evidence="1 3" id="KW-0697">Rotamase</keyword>
<dbReference type="PROSITE" id="PS50072">
    <property type="entry name" value="CSA_PPIASE_2"/>
    <property type="match status" value="1"/>
</dbReference>
<keyword evidence="2 3" id="KW-0413">Isomerase</keyword>
<dbReference type="EC" id="5.2.1.8" evidence="3"/>
<dbReference type="SUPFAM" id="SSF50891">
    <property type="entry name" value="Cyclophilin-like"/>
    <property type="match status" value="1"/>
</dbReference>
<gene>
    <name evidence="5" type="ordered locus">gll2610</name>
</gene>